<evidence type="ECO:0000256" key="1">
    <source>
        <dbReference type="SAM" id="SignalP"/>
    </source>
</evidence>
<dbReference type="GO" id="GO:0016787">
    <property type="term" value="F:hydrolase activity"/>
    <property type="evidence" value="ECO:0007669"/>
    <property type="project" value="InterPro"/>
</dbReference>
<keyword evidence="4" id="KW-1185">Reference proteome</keyword>
<gene>
    <name evidence="3" type="ORF">HG66A1_58320</name>
</gene>
<dbReference type="OrthoDB" id="176168at2"/>
<feature type="signal peptide" evidence="1">
    <location>
        <begin position="1"/>
        <end position="22"/>
    </location>
</feature>
<dbReference type="Gene3D" id="2.60.120.560">
    <property type="entry name" value="Exo-inulinase, domain 1"/>
    <property type="match status" value="1"/>
</dbReference>
<dbReference type="PANTHER" id="PTHR33546:SF1">
    <property type="entry name" value="LARGE, MULTIFUNCTIONAL SECRETED PROTEIN"/>
    <property type="match status" value="1"/>
</dbReference>
<dbReference type="AlphaFoldDB" id="A0A517PX95"/>
<accession>A0A517PX95</accession>
<sequence length="353" mass="38958" precursor="true">MLRQAFVGLCCLGCVMTSAAFAQAPKGDKNYAVVDLKNVDDDFFYQGEYYGSLGSDCNWCGSAALGLQVVARGDGHFIASLYQGGLPGNGWDLSAREELEGTRDGDILTLQGKDLTLQVYKNGPVEILDHRGHLLGQLTKYQRSSVTLGATPPPGATVIFDGSSVDELTGGEITPGGLLKEGTEFKHTYRSYRLHVEFRLPYMPYAVGQARSNSGIYLQSRYEVQVLDSFGLEGVENECGGLYKQKRPRINMCFPPLSWQTYDIGFVAPKFDADGKKIKDAYITVLLNGVPVHQDYAIIAKTGGGKQEGPELYPIKLQDHRNPVRFRNIWIVDLSDQPDPQYCFPCQSLLCDK</sequence>
<organism evidence="3 4">
    <name type="scientific">Gimesia chilikensis</name>
    <dbReference type="NCBI Taxonomy" id="2605989"/>
    <lineage>
        <taxon>Bacteria</taxon>
        <taxon>Pseudomonadati</taxon>
        <taxon>Planctomycetota</taxon>
        <taxon>Planctomycetia</taxon>
        <taxon>Planctomycetales</taxon>
        <taxon>Planctomycetaceae</taxon>
        <taxon>Gimesia</taxon>
    </lineage>
</organism>
<evidence type="ECO:0000313" key="4">
    <source>
        <dbReference type="Proteomes" id="UP000320421"/>
    </source>
</evidence>
<dbReference type="PANTHER" id="PTHR33546">
    <property type="entry name" value="LARGE, MULTIFUNCTIONAL SECRETED PROTEIN-RELATED"/>
    <property type="match status" value="1"/>
</dbReference>
<evidence type="ECO:0000259" key="2">
    <source>
        <dbReference type="Pfam" id="PF06439"/>
    </source>
</evidence>
<name>A0A517PX95_9PLAN</name>
<dbReference type="InterPro" id="IPR010496">
    <property type="entry name" value="AL/BT2_dom"/>
</dbReference>
<feature type="domain" description="3-keto-alpha-glucoside-1,2-lyase/3-keto-2-hydroxy-glucal hydratase" evidence="2">
    <location>
        <begin position="156"/>
        <end position="331"/>
    </location>
</feature>
<proteinExistence type="predicted"/>
<dbReference type="Pfam" id="PF06439">
    <property type="entry name" value="3keto-disac_hyd"/>
    <property type="match status" value="1"/>
</dbReference>
<evidence type="ECO:0000313" key="3">
    <source>
        <dbReference type="EMBL" id="QDT24006.1"/>
    </source>
</evidence>
<protein>
    <recommendedName>
        <fullName evidence="2">3-keto-alpha-glucoside-1,2-lyase/3-keto-2-hydroxy-glucal hydratase domain-containing protein</fullName>
    </recommendedName>
</protein>
<feature type="chain" id="PRO_5022063240" description="3-keto-alpha-glucoside-1,2-lyase/3-keto-2-hydroxy-glucal hydratase domain-containing protein" evidence="1">
    <location>
        <begin position="23"/>
        <end position="353"/>
    </location>
</feature>
<keyword evidence="1" id="KW-0732">Signal</keyword>
<reference evidence="3 4" key="1">
    <citation type="submission" date="2019-02" db="EMBL/GenBank/DDBJ databases">
        <title>Deep-cultivation of Planctomycetes and their phenomic and genomic characterization uncovers novel biology.</title>
        <authorList>
            <person name="Wiegand S."/>
            <person name="Jogler M."/>
            <person name="Boedeker C."/>
            <person name="Pinto D."/>
            <person name="Vollmers J."/>
            <person name="Rivas-Marin E."/>
            <person name="Kohn T."/>
            <person name="Peeters S.H."/>
            <person name="Heuer A."/>
            <person name="Rast P."/>
            <person name="Oberbeckmann S."/>
            <person name="Bunk B."/>
            <person name="Jeske O."/>
            <person name="Meyerdierks A."/>
            <person name="Storesund J.E."/>
            <person name="Kallscheuer N."/>
            <person name="Luecker S."/>
            <person name="Lage O.M."/>
            <person name="Pohl T."/>
            <person name="Merkel B.J."/>
            <person name="Hornburger P."/>
            <person name="Mueller R.-W."/>
            <person name="Bruemmer F."/>
            <person name="Labrenz M."/>
            <person name="Spormann A.M."/>
            <person name="Op den Camp H."/>
            <person name="Overmann J."/>
            <person name="Amann R."/>
            <person name="Jetten M.S.M."/>
            <person name="Mascher T."/>
            <person name="Medema M.H."/>
            <person name="Devos D.P."/>
            <person name="Kaster A.-K."/>
            <person name="Ovreas L."/>
            <person name="Rohde M."/>
            <person name="Galperin M.Y."/>
            <person name="Jogler C."/>
        </authorList>
    </citation>
    <scope>NUCLEOTIDE SEQUENCE [LARGE SCALE GENOMIC DNA]</scope>
    <source>
        <strain evidence="3 4">HG66A1</strain>
    </source>
</reference>
<dbReference type="Proteomes" id="UP000320421">
    <property type="component" value="Chromosome"/>
</dbReference>
<dbReference type="EMBL" id="CP036266">
    <property type="protein sequence ID" value="QDT24006.1"/>
    <property type="molecule type" value="Genomic_DNA"/>
</dbReference>